<dbReference type="WBParaSite" id="nRc.2.0.1.t36430-RA">
    <property type="protein sequence ID" value="nRc.2.0.1.t36430-RA"/>
    <property type="gene ID" value="nRc.2.0.1.g36430"/>
</dbReference>
<dbReference type="PANTHER" id="PTHR10989">
    <property type="entry name" value="ANDROGEN-INDUCED PROTEIN 1-RELATED"/>
    <property type="match status" value="1"/>
</dbReference>
<comment type="catalytic activity">
    <reaction evidence="10">
        <text>12-octadecanoyloxy-octadecanoate + H2O = 12-hydroxyoctadecanoate + octadecanoate + H(+)</text>
        <dbReference type="Rhea" id="RHEA:52080"/>
        <dbReference type="ChEBI" id="CHEBI:15377"/>
        <dbReference type="ChEBI" id="CHEBI:15378"/>
        <dbReference type="ChEBI" id="CHEBI:25629"/>
        <dbReference type="ChEBI" id="CHEBI:84201"/>
        <dbReference type="ChEBI" id="CHEBI:136330"/>
    </reaction>
    <physiologicalReaction direction="left-to-right" evidence="10">
        <dbReference type="Rhea" id="RHEA:52081"/>
    </physiologicalReaction>
</comment>
<feature type="transmembrane region" description="Helical" evidence="17">
    <location>
        <begin position="97"/>
        <end position="119"/>
    </location>
</feature>
<dbReference type="Pfam" id="PF04750">
    <property type="entry name" value="Far-17a_AIG1"/>
    <property type="match status" value="1"/>
</dbReference>
<comment type="similarity">
    <text evidence="3">Belongs to the AIG1 family.</text>
</comment>
<feature type="transmembrane region" description="Helical" evidence="17">
    <location>
        <begin position="169"/>
        <end position="187"/>
    </location>
</feature>
<dbReference type="InterPro" id="IPR006838">
    <property type="entry name" value="ADTRP_AIG1"/>
</dbReference>
<comment type="catalytic activity">
    <reaction evidence="15">
        <text>13-(9Z-hexadecenoyloxy)-octadecanoate + H2O = 13-hydroxy-octadecanoate + (9Z)-hexadecenoate + H(+)</text>
        <dbReference type="Rhea" id="RHEA:52076"/>
        <dbReference type="ChEBI" id="CHEBI:15377"/>
        <dbReference type="ChEBI" id="CHEBI:15378"/>
        <dbReference type="ChEBI" id="CHEBI:32372"/>
        <dbReference type="ChEBI" id="CHEBI:136304"/>
        <dbReference type="ChEBI" id="CHEBI:136315"/>
    </reaction>
    <physiologicalReaction direction="left-to-right" evidence="15">
        <dbReference type="Rhea" id="RHEA:52077"/>
    </physiologicalReaction>
</comment>
<evidence type="ECO:0000256" key="17">
    <source>
        <dbReference type="SAM" id="Phobius"/>
    </source>
</evidence>
<comment type="catalytic activity">
    <reaction evidence="8">
        <text>13-octadecanoyloxy-octadecanoate + H2O = 13-hydroxy-octadecanoate + octadecanoate + H(+)</text>
        <dbReference type="Rhea" id="RHEA:52084"/>
        <dbReference type="ChEBI" id="CHEBI:15377"/>
        <dbReference type="ChEBI" id="CHEBI:15378"/>
        <dbReference type="ChEBI" id="CHEBI:25629"/>
        <dbReference type="ChEBI" id="CHEBI:136304"/>
        <dbReference type="ChEBI" id="CHEBI:136335"/>
    </reaction>
    <physiologicalReaction direction="left-to-right" evidence="8">
        <dbReference type="Rhea" id="RHEA:52085"/>
    </physiologicalReaction>
</comment>
<evidence type="ECO:0000256" key="3">
    <source>
        <dbReference type="ARBA" id="ARBA00009300"/>
    </source>
</evidence>
<keyword evidence="5 17" id="KW-1133">Transmembrane helix</keyword>
<feature type="transmembrane region" description="Helical" evidence="17">
    <location>
        <begin position="139"/>
        <end position="157"/>
    </location>
</feature>
<comment type="catalytic activity">
    <reaction evidence="1">
        <text>9-(9Z-hexadecenoyloxy)-octadecanoate + H2O = (9Z)-hexadecenoate + 9-hydroxy-octadecanoate + H(+)</text>
        <dbReference type="Rhea" id="RHEA:52068"/>
        <dbReference type="ChEBI" id="CHEBI:15377"/>
        <dbReference type="ChEBI" id="CHEBI:15378"/>
        <dbReference type="ChEBI" id="CHEBI:32372"/>
        <dbReference type="ChEBI" id="CHEBI:136286"/>
        <dbReference type="ChEBI" id="CHEBI:136309"/>
    </reaction>
    <physiologicalReaction direction="left-to-right" evidence="1">
        <dbReference type="Rhea" id="RHEA:52069"/>
    </physiologicalReaction>
</comment>
<feature type="transmembrane region" description="Helical" evidence="17">
    <location>
        <begin position="5"/>
        <end position="29"/>
    </location>
</feature>
<protein>
    <submittedName>
        <fullName evidence="19">Androgen-induced gene 1 protein</fullName>
    </submittedName>
</protein>
<evidence type="ECO:0000256" key="4">
    <source>
        <dbReference type="ARBA" id="ARBA00022692"/>
    </source>
</evidence>
<evidence type="ECO:0000313" key="18">
    <source>
        <dbReference type="Proteomes" id="UP000887565"/>
    </source>
</evidence>
<evidence type="ECO:0000256" key="11">
    <source>
        <dbReference type="ARBA" id="ARBA00048701"/>
    </source>
</evidence>
<comment type="catalytic activity">
    <reaction evidence="7">
        <text>12-hexadecanoyloxy-octadecanoate + H2O = 12-hydroxyoctadecanoate + hexadecanoate + H(+)</text>
        <dbReference type="Rhea" id="RHEA:52056"/>
        <dbReference type="ChEBI" id="CHEBI:7896"/>
        <dbReference type="ChEBI" id="CHEBI:15377"/>
        <dbReference type="ChEBI" id="CHEBI:15378"/>
        <dbReference type="ChEBI" id="CHEBI:83677"/>
        <dbReference type="ChEBI" id="CHEBI:84201"/>
    </reaction>
    <physiologicalReaction direction="left-to-right" evidence="7">
        <dbReference type="Rhea" id="RHEA:52057"/>
    </physiologicalReaction>
</comment>
<comment type="catalytic activity">
    <reaction evidence="9">
        <text>9-hexadecanoyloxy-octadecanoate + H2O = 9-hydroxy-octadecanoate + hexadecanoate + H(+)</text>
        <dbReference type="Rhea" id="RHEA:52052"/>
        <dbReference type="ChEBI" id="CHEBI:7896"/>
        <dbReference type="ChEBI" id="CHEBI:15377"/>
        <dbReference type="ChEBI" id="CHEBI:15378"/>
        <dbReference type="ChEBI" id="CHEBI:83670"/>
        <dbReference type="ChEBI" id="CHEBI:136286"/>
    </reaction>
    <physiologicalReaction direction="left-to-right" evidence="9">
        <dbReference type="Rhea" id="RHEA:52053"/>
    </physiologicalReaction>
</comment>
<keyword evidence="4 17" id="KW-0812">Transmembrane</keyword>
<evidence type="ECO:0000256" key="14">
    <source>
        <dbReference type="ARBA" id="ARBA00049296"/>
    </source>
</evidence>
<dbReference type="PANTHER" id="PTHR10989:SF16">
    <property type="entry name" value="AT02829P-RELATED"/>
    <property type="match status" value="1"/>
</dbReference>
<evidence type="ECO:0000256" key="5">
    <source>
        <dbReference type="ARBA" id="ARBA00022989"/>
    </source>
</evidence>
<evidence type="ECO:0000256" key="7">
    <source>
        <dbReference type="ARBA" id="ARBA00047368"/>
    </source>
</evidence>
<evidence type="ECO:0000256" key="12">
    <source>
        <dbReference type="ARBA" id="ARBA00048800"/>
    </source>
</evidence>
<evidence type="ECO:0000256" key="15">
    <source>
        <dbReference type="ARBA" id="ARBA00049322"/>
    </source>
</evidence>
<comment type="catalytic activity">
    <reaction evidence="16">
        <text>12-(9Z-hexadecenoyloxy)-octadecanoate + H2O = 12-hydroxyoctadecanoate + (9Z)-hexadecenoate + H(+)</text>
        <dbReference type="Rhea" id="RHEA:52072"/>
        <dbReference type="ChEBI" id="CHEBI:15377"/>
        <dbReference type="ChEBI" id="CHEBI:15378"/>
        <dbReference type="ChEBI" id="CHEBI:32372"/>
        <dbReference type="ChEBI" id="CHEBI:84201"/>
        <dbReference type="ChEBI" id="CHEBI:136312"/>
    </reaction>
    <physiologicalReaction direction="left-to-right" evidence="16">
        <dbReference type="Rhea" id="RHEA:52073"/>
    </physiologicalReaction>
</comment>
<evidence type="ECO:0000256" key="9">
    <source>
        <dbReference type="ARBA" id="ARBA00047863"/>
    </source>
</evidence>
<comment type="catalytic activity">
    <reaction evidence="14">
        <text>13-(9Z-octadecenoyloxy)-octadecanoate + H2O = 13-hydroxy-octadecanoate + (9Z)-octadecenoate + H(+)</text>
        <dbReference type="Rhea" id="RHEA:52064"/>
        <dbReference type="ChEBI" id="CHEBI:15377"/>
        <dbReference type="ChEBI" id="CHEBI:15378"/>
        <dbReference type="ChEBI" id="CHEBI:30823"/>
        <dbReference type="ChEBI" id="CHEBI:136303"/>
        <dbReference type="ChEBI" id="CHEBI:136304"/>
    </reaction>
    <physiologicalReaction direction="left-to-right" evidence="14">
        <dbReference type="Rhea" id="RHEA:52065"/>
    </physiologicalReaction>
</comment>
<feature type="transmembrane region" description="Helical" evidence="17">
    <location>
        <begin position="41"/>
        <end position="63"/>
    </location>
</feature>
<evidence type="ECO:0000256" key="1">
    <source>
        <dbReference type="ARBA" id="ARBA00000923"/>
    </source>
</evidence>
<feature type="transmembrane region" description="Helical" evidence="17">
    <location>
        <begin position="202"/>
        <end position="221"/>
    </location>
</feature>
<evidence type="ECO:0000256" key="13">
    <source>
        <dbReference type="ARBA" id="ARBA00049221"/>
    </source>
</evidence>
<organism evidence="18 19">
    <name type="scientific">Romanomermis culicivorax</name>
    <name type="common">Nematode worm</name>
    <dbReference type="NCBI Taxonomy" id="13658"/>
    <lineage>
        <taxon>Eukaryota</taxon>
        <taxon>Metazoa</taxon>
        <taxon>Ecdysozoa</taxon>
        <taxon>Nematoda</taxon>
        <taxon>Enoplea</taxon>
        <taxon>Dorylaimia</taxon>
        <taxon>Mermithida</taxon>
        <taxon>Mermithoidea</taxon>
        <taxon>Mermithidae</taxon>
        <taxon>Romanomermis</taxon>
    </lineage>
</organism>
<comment type="catalytic activity">
    <reaction evidence="12">
        <text>9-(9Z-octadecenoyloxy)-octadecanoate + H2O = 9-hydroxy-octadecanoate + (9Z)-octadecenoate + H(+)</text>
        <dbReference type="Rhea" id="RHEA:52048"/>
        <dbReference type="ChEBI" id="CHEBI:15377"/>
        <dbReference type="ChEBI" id="CHEBI:15378"/>
        <dbReference type="ChEBI" id="CHEBI:30823"/>
        <dbReference type="ChEBI" id="CHEBI:136282"/>
        <dbReference type="ChEBI" id="CHEBI:136286"/>
    </reaction>
    <physiologicalReaction direction="left-to-right" evidence="12">
        <dbReference type="Rhea" id="RHEA:52049"/>
    </physiologicalReaction>
</comment>
<dbReference type="AlphaFoldDB" id="A0A915KDI2"/>
<dbReference type="Proteomes" id="UP000887565">
    <property type="component" value="Unplaced"/>
</dbReference>
<evidence type="ECO:0000313" key="19">
    <source>
        <dbReference type="WBParaSite" id="nRc.2.0.1.t36430-RA"/>
    </source>
</evidence>
<comment type="subcellular location">
    <subcellularLocation>
        <location evidence="2">Endomembrane system</location>
        <topology evidence="2">Multi-pass membrane protein</topology>
    </subcellularLocation>
</comment>
<evidence type="ECO:0000256" key="2">
    <source>
        <dbReference type="ARBA" id="ARBA00004127"/>
    </source>
</evidence>
<evidence type="ECO:0000256" key="10">
    <source>
        <dbReference type="ARBA" id="ARBA00048680"/>
    </source>
</evidence>
<name>A0A915KDI2_ROMCU</name>
<evidence type="ECO:0000256" key="6">
    <source>
        <dbReference type="ARBA" id="ARBA00023136"/>
    </source>
</evidence>
<accession>A0A915KDI2</accession>
<comment type="catalytic activity">
    <reaction evidence="13">
        <text>9-octadecanoyloxy-octadecanoate + H2O = 9-hydroxy-octadecanoate + octadecanoate + H(+)</text>
        <dbReference type="Rhea" id="RHEA:52096"/>
        <dbReference type="ChEBI" id="CHEBI:15377"/>
        <dbReference type="ChEBI" id="CHEBI:15378"/>
        <dbReference type="ChEBI" id="CHEBI:25629"/>
        <dbReference type="ChEBI" id="CHEBI:136286"/>
        <dbReference type="ChEBI" id="CHEBI:136373"/>
    </reaction>
    <physiologicalReaction direction="left-to-right" evidence="13">
        <dbReference type="Rhea" id="RHEA:52097"/>
    </physiologicalReaction>
</comment>
<evidence type="ECO:0000256" key="8">
    <source>
        <dbReference type="ARBA" id="ARBA00047427"/>
    </source>
</evidence>
<dbReference type="GO" id="GO:0012505">
    <property type="term" value="C:endomembrane system"/>
    <property type="evidence" value="ECO:0007669"/>
    <property type="project" value="UniProtKB-SubCell"/>
</dbReference>
<sequence length="255" mass="29902">MIRTLIYLVIFVTWLRTLVYDVLYVGVVFDGEASWFTKLKFLTILNMVLQTGYFGLCTLRALIDRCQETPKRGPHRAHPELPTYYPTTKLHVFCDRLYALAVFPLGMIVCIVFWSLYAVDREMIFPKELDAFIPRWMNHVLHTAPVPFILVDTMLVCHKYPSAWEGFRASIALGLIYTMSLYVWNYFDGYWVYPFMDTMSDGIRFIFLVFAPICFAVFYFIGDHFNRLLWGGGVHPVREVMKRRLSKAADLKKNR</sequence>
<proteinExistence type="inferred from homology"/>
<dbReference type="GO" id="GO:0016020">
    <property type="term" value="C:membrane"/>
    <property type="evidence" value="ECO:0007669"/>
    <property type="project" value="InterPro"/>
</dbReference>
<evidence type="ECO:0000256" key="16">
    <source>
        <dbReference type="ARBA" id="ARBA00049428"/>
    </source>
</evidence>
<reference evidence="19" key="1">
    <citation type="submission" date="2022-11" db="UniProtKB">
        <authorList>
            <consortium name="WormBaseParasite"/>
        </authorList>
    </citation>
    <scope>IDENTIFICATION</scope>
</reference>
<keyword evidence="6 17" id="KW-0472">Membrane</keyword>
<dbReference type="OMA" id="AFFPPWI"/>
<keyword evidence="18" id="KW-1185">Reference proteome</keyword>
<comment type="catalytic activity">
    <reaction evidence="11">
        <text>12-(9Z-octadecenoyloxy)-octadecanoate + H2O = 12-hydroxyoctadecanoate + (9Z)-octadecenoate + H(+)</text>
        <dbReference type="Rhea" id="RHEA:52060"/>
        <dbReference type="ChEBI" id="CHEBI:15377"/>
        <dbReference type="ChEBI" id="CHEBI:15378"/>
        <dbReference type="ChEBI" id="CHEBI:30823"/>
        <dbReference type="ChEBI" id="CHEBI:84201"/>
        <dbReference type="ChEBI" id="CHEBI:136302"/>
    </reaction>
    <physiologicalReaction direction="left-to-right" evidence="11">
        <dbReference type="Rhea" id="RHEA:52061"/>
    </physiologicalReaction>
</comment>